<keyword evidence="11" id="KW-1185">Reference proteome</keyword>
<comment type="similarity">
    <text evidence="8">Belongs to the tRNA(Ile)-lysidine synthase family.</text>
</comment>
<dbReference type="InterPro" id="IPR015262">
    <property type="entry name" value="tRNA_Ile_lys_synt_subst-bd"/>
</dbReference>
<dbReference type="Gene3D" id="3.40.50.620">
    <property type="entry name" value="HUPs"/>
    <property type="match status" value="1"/>
</dbReference>
<keyword evidence="4 8" id="KW-0819">tRNA processing</keyword>
<dbReference type="SUPFAM" id="SSF52402">
    <property type="entry name" value="Adenine nucleotide alpha hydrolases-like"/>
    <property type="match status" value="1"/>
</dbReference>
<keyword evidence="2 8" id="KW-0963">Cytoplasm</keyword>
<keyword evidence="6 8" id="KW-0067">ATP-binding</keyword>
<dbReference type="Pfam" id="PF09179">
    <property type="entry name" value="TilS"/>
    <property type="match status" value="1"/>
</dbReference>
<evidence type="ECO:0000259" key="9">
    <source>
        <dbReference type="SMART" id="SM00977"/>
    </source>
</evidence>
<evidence type="ECO:0000256" key="2">
    <source>
        <dbReference type="ARBA" id="ARBA00022490"/>
    </source>
</evidence>
<dbReference type="SUPFAM" id="SSF56037">
    <property type="entry name" value="PheT/TilS domain"/>
    <property type="match status" value="1"/>
</dbReference>
<comment type="caution">
    <text evidence="10">The sequence shown here is derived from an EMBL/GenBank/DDBJ whole genome shotgun (WGS) entry which is preliminary data.</text>
</comment>
<organism evidence="10 11">
    <name type="scientific">Salinicola rhizosphaerae</name>
    <dbReference type="NCBI Taxonomy" id="1443141"/>
    <lineage>
        <taxon>Bacteria</taxon>
        <taxon>Pseudomonadati</taxon>
        <taxon>Pseudomonadota</taxon>
        <taxon>Gammaproteobacteria</taxon>
        <taxon>Oceanospirillales</taxon>
        <taxon>Halomonadaceae</taxon>
        <taxon>Salinicola</taxon>
    </lineage>
</organism>
<feature type="domain" description="Lysidine-tRNA(Ile) synthetase C-terminal" evidence="9">
    <location>
        <begin position="361"/>
        <end position="417"/>
    </location>
</feature>
<dbReference type="EMBL" id="BMZI01000004">
    <property type="protein sequence ID" value="GHB20207.1"/>
    <property type="molecule type" value="Genomic_DNA"/>
</dbReference>
<dbReference type="RefSeq" id="WP_189444417.1">
    <property type="nucleotide sequence ID" value="NZ_BMZI01000004.1"/>
</dbReference>
<evidence type="ECO:0000256" key="7">
    <source>
        <dbReference type="ARBA" id="ARBA00048539"/>
    </source>
</evidence>
<dbReference type="NCBIfam" id="TIGR02432">
    <property type="entry name" value="lysidine_TilS_N"/>
    <property type="match status" value="1"/>
</dbReference>
<protein>
    <recommendedName>
        <fullName evidence="8">tRNA(Ile)-lysidine synthase</fullName>
        <ecNumber evidence="8">6.3.4.19</ecNumber>
    </recommendedName>
    <alternativeName>
        <fullName evidence="8">tRNA(Ile)-2-lysyl-cytidine synthase</fullName>
    </alternativeName>
    <alternativeName>
        <fullName evidence="8">tRNA(Ile)-lysidine synthetase</fullName>
    </alternativeName>
</protein>
<evidence type="ECO:0000256" key="1">
    <source>
        <dbReference type="ARBA" id="ARBA00004496"/>
    </source>
</evidence>
<name>A0ABQ3DY71_9GAMM</name>
<reference evidence="11" key="1">
    <citation type="journal article" date="2019" name="Int. J. Syst. Evol. Microbiol.">
        <title>The Global Catalogue of Microorganisms (GCM) 10K type strain sequencing project: providing services to taxonomists for standard genome sequencing and annotation.</title>
        <authorList>
            <consortium name="The Broad Institute Genomics Platform"/>
            <consortium name="The Broad Institute Genome Sequencing Center for Infectious Disease"/>
            <person name="Wu L."/>
            <person name="Ma J."/>
        </authorList>
    </citation>
    <scope>NUCLEOTIDE SEQUENCE [LARGE SCALE GENOMIC DNA]</scope>
    <source>
        <strain evidence="11">KCTC 32998</strain>
    </source>
</reference>
<accession>A0ABQ3DY71</accession>
<proteinExistence type="inferred from homology"/>
<evidence type="ECO:0000256" key="6">
    <source>
        <dbReference type="ARBA" id="ARBA00022840"/>
    </source>
</evidence>
<dbReference type="InterPro" id="IPR012795">
    <property type="entry name" value="tRNA_Ile_lys_synt_N"/>
</dbReference>
<dbReference type="InterPro" id="IPR012796">
    <property type="entry name" value="Lysidine-tRNA-synth_C"/>
</dbReference>
<comment type="domain">
    <text evidence="8">The N-terminal region contains the highly conserved SGGXDS motif, predicted to be a P-loop motif involved in ATP binding.</text>
</comment>
<dbReference type="NCBIfam" id="TIGR02433">
    <property type="entry name" value="lysidine_TilS_C"/>
    <property type="match status" value="1"/>
</dbReference>
<evidence type="ECO:0000256" key="8">
    <source>
        <dbReference type="HAMAP-Rule" id="MF_01161"/>
    </source>
</evidence>
<dbReference type="PANTHER" id="PTHR43033:SF1">
    <property type="entry name" value="TRNA(ILE)-LYSIDINE SYNTHASE-RELATED"/>
    <property type="match status" value="1"/>
</dbReference>
<dbReference type="SMART" id="SM00977">
    <property type="entry name" value="TilS_C"/>
    <property type="match status" value="1"/>
</dbReference>
<dbReference type="InterPro" id="IPR012094">
    <property type="entry name" value="tRNA_Ile_lys_synt"/>
</dbReference>
<dbReference type="HAMAP" id="MF_01161">
    <property type="entry name" value="tRNA_Ile_lys_synt"/>
    <property type="match status" value="1"/>
</dbReference>
<keyword evidence="3 8" id="KW-0436">Ligase</keyword>
<dbReference type="PANTHER" id="PTHR43033">
    <property type="entry name" value="TRNA(ILE)-LYSIDINE SYNTHASE-RELATED"/>
    <property type="match status" value="1"/>
</dbReference>
<evidence type="ECO:0000256" key="4">
    <source>
        <dbReference type="ARBA" id="ARBA00022694"/>
    </source>
</evidence>
<evidence type="ECO:0000313" key="10">
    <source>
        <dbReference type="EMBL" id="GHB20207.1"/>
    </source>
</evidence>
<dbReference type="SUPFAM" id="SSF82829">
    <property type="entry name" value="MesJ substrate recognition domain-like"/>
    <property type="match status" value="1"/>
</dbReference>
<evidence type="ECO:0000313" key="11">
    <source>
        <dbReference type="Proteomes" id="UP000646745"/>
    </source>
</evidence>
<keyword evidence="5 8" id="KW-0547">Nucleotide-binding</keyword>
<dbReference type="Proteomes" id="UP000646745">
    <property type="component" value="Unassembled WGS sequence"/>
</dbReference>
<comment type="subcellular location">
    <subcellularLocation>
        <location evidence="1 8">Cytoplasm</location>
    </subcellularLocation>
</comment>
<evidence type="ECO:0000256" key="3">
    <source>
        <dbReference type="ARBA" id="ARBA00022598"/>
    </source>
</evidence>
<dbReference type="EC" id="6.3.4.19" evidence="8"/>
<comment type="catalytic activity">
    <reaction evidence="7 8">
        <text>cytidine(34) in tRNA(Ile2) + L-lysine + ATP = lysidine(34) in tRNA(Ile2) + AMP + diphosphate + H(+)</text>
        <dbReference type="Rhea" id="RHEA:43744"/>
        <dbReference type="Rhea" id="RHEA-COMP:10625"/>
        <dbReference type="Rhea" id="RHEA-COMP:10670"/>
        <dbReference type="ChEBI" id="CHEBI:15378"/>
        <dbReference type="ChEBI" id="CHEBI:30616"/>
        <dbReference type="ChEBI" id="CHEBI:32551"/>
        <dbReference type="ChEBI" id="CHEBI:33019"/>
        <dbReference type="ChEBI" id="CHEBI:82748"/>
        <dbReference type="ChEBI" id="CHEBI:83665"/>
        <dbReference type="ChEBI" id="CHEBI:456215"/>
        <dbReference type="EC" id="6.3.4.19"/>
    </reaction>
</comment>
<dbReference type="InterPro" id="IPR011063">
    <property type="entry name" value="TilS/TtcA_N"/>
</dbReference>
<dbReference type="Gene3D" id="1.20.59.20">
    <property type="match status" value="1"/>
</dbReference>
<dbReference type="Pfam" id="PF01171">
    <property type="entry name" value="ATP_bind_3"/>
    <property type="match status" value="1"/>
</dbReference>
<gene>
    <name evidence="8 10" type="primary">tilS</name>
    <name evidence="10" type="ORF">GCM10009038_18650</name>
</gene>
<sequence length="427" mass="47154">MTPDRLVDDALALCAPVRRVWVALSGGMDSSLLLEIAAPLARARGLSLHAIHINHGLQPAAVDFEAHCRALCARLAVPLTVEPVEVVTAGEGWEAAARTARYRAFRSRLQAGDSLLLAQHGDDQAETFLLAALRGSGVRGLAAMPSEREDHGIVIRRPWLSLSRSQLVQEAATRELAWVEDPTNADAHFDRNYLRLRVLPAMRERWPHAASAVAQSAAWQQEAEGLLAELAALDLAAAGGDPARLALAPLMRLSASRRRLLVRHALDCLGLPSPPGTRLAEIDRQLQSAGQDRQVHIDWPGAEARRWGGHLYLMAPPVPVEAGWRLEWDGCAPLETPWGRYHLVLSRQGEGNGERNVARPFRVTLRRGGERLRLPERGERDLKRLLQELEVPSWERARLPLIWHGEELVAVPGLLTATGWRQRCASR</sequence>
<comment type="function">
    <text evidence="8">Ligates lysine onto the cytidine present at position 34 of the AUA codon-specific tRNA(Ile) that contains the anticodon CAU, in an ATP-dependent manner. Cytidine is converted to lysidine, thus changing the amino acid specificity of the tRNA from methionine to isoleucine.</text>
</comment>
<evidence type="ECO:0000256" key="5">
    <source>
        <dbReference type="ARBA" id="ARBA00022741"/>
    </source>
</evidence>
<feature type="binding site" evidence="8">
    <location>
        <begin position="25"/>
        <end position="30"/>
    </location>
    <ligand>
        <name>ATP</name>
        <dbReference type="ChEBI" id="CHEBI:30616"/>
    </ligand>
</feature>
<dbReference type="CDD" id="cd01992">
    <property type="entry name" value="TilS_N"/>
    <property type="match status" value="1"/>
</dbReference>
<dbReference type="Pfam" id="PF11734">
    <property type="entry name" value="TilS_C"/>
    <property type="match status" value="1"/>
</dbReference>
<dbReference type="InterPro" id="IPR014729">
    <property type="entry name" value="Rossmann-like_a/b/a_fold"/>
</dbReference>